<feature type="domain" description="Cyclic nucleotide-binding" evidence="4">
    <location>
        <begin position="582"/>
        <end position="698"/>
    </location>
</feature>
<dbReference type="GO" id="GO:0005509">
    <property type="term" value="F:calcium ion binding"/>
    <property type="evidence" value="ECO:0007669"/>
    <property type="project" value="InterPro"/>
</dbReference>
<dbReference type="GO" id="GO:0005829">
    <property type="term" value="C:cytosol"/>
    <property type="evidence" value="ECO:0007669"/>
    <property type="project" value="TreeGrafter"/>
</dbReference>
<dbReference type="SUPFAM" id="SSF51206">
    <property type="entry name" value="cAMP-binding domain-like"/>
    <property type="match status" value="3"/>
</dbReference>
<evidence type="ECO:0000313" key="6">
    <source>
        <dbReference type="EMBL" id="KAK2195591.1"/>
    </source>
</evidence>
<keyword evidence="7" id="KW-1185">Reference proteome</keyword>
<feature type="domain" description="Cyclic nucleotide-binding" evidence="4">
    <location>
        <begin position="1245"/>
        <end position="1305"/>
    </location>
</feature>
<feature type="region of interest" description="Disordered" evidence="3">
    <location>
        <begin position="740"/>
        <end position="837"/>
    </location>
</feature>
<dbReference type="Proteomes" id="UP001214638">
    <property type="component" value="Unassembled WGS sequence"/>
</dbReference>
<dbReference type="SMART" id="SM00100">
    <property type="entry name" value="cNMP"/>
    <property type="match status" value="2"/>
</dbReference>
<dbReference type="InterPro" id="IPR000595">
    <property type="entry name" value="cNMP-bd_dom"/>
</dbReference>
<dbReference type="PANTHER" id="PTHR11635">
    <property type="entry name" value="CAMP-DEPENDENT PROTEIN KINASE REGULATORY CHAIN"/>
    <property type="match status" value="1"/>
</dbReference>
<feature type="domain" description="EF-hand" evidence="5">
    <location>
        <begin position="885"/>
        <end position="920"/>
    </location>
</feature>
<feature type="coiled-coil region" evidence="2">
    <location>
        <begin position="71"/>
        <end position="98"/>
    </location>
</feature>
<keyword evidence="2" id="KW-0175">Coiled coil</keyword>
<accession>A0AAD9PJA2</accession>
<gene>
    <name evidence="6" type="ORF">BdWA1_003268</name>
</gene>
<dbReference type="SUPFAM" id="SSF47473">
    <property type="entry name" value="EF-hand"/>
    <property type="match status" value="1"/>
</dbReference>
<evidence type="ECO:0000256" key="1">
    <source>
        <dbReference type="ARBA" id="ARBA00022837"/>
    </source>
</evidence>
<evidence type="ECO:0000256" key="3">
    <source>
        <dbReference type="SAM" id="MobiDB-lite"/>
    </source>
</evidence>
<dbReference type="GeneID" id="94337565"/>
<dbReference type="PROSITE" id="PS00018">
    <property type="entry name" value="EF_HAND_1"/>
    <property type="match status" value="1"/>
</dbReference>
<protein>
    <submittedName>
        <fullName evidence="6">Bifunctional Cyclic nucleotide-binding-like/RmlC-like jelly roll fold/Cyclic nucleotide-binding domain/EF-hand domain/EF-Hand 1</fullName>
    </submittedName>
</protein>
<dbReference type="EMBL" id="JALLKP010000004">
    <property type="protein sequence ID" value="KAK2195591.1"/>
    <property type="molecule type" value="Genomic_DNA"/>
</dbReference>
<feature type="compositionally biased region" description="Polar residues" evidence="3">
    <location>
        <begin position="768"/>
        <end position="787"/>
    </location>
</feature>
<proteinExistence type="predicted"/>
<evidence type="ECO:0000259" key="5">
    <source>
        <dbReference type="PROSITE" id="PS50222"/>
    </source>
</evidence>
<dbReference type="InterPro" id="IPR018247">
    <property type="entry name" value="EF_Hand_1_Ca_BS"/>
</dbReference>
<comment type="caution">
    <text evidence="6">The sequence shown here is derived from an EMBL/GenBank/DDBJ whole genome shotgun (WGS) entry which is preliminary data.</text>
</comment>
<dbReference type="PROSITE" id="PS50222">
    <property type="entry name" value="EF_HAND_2"/>
    <property type="match status" value="1"/>
</dbReference>
<dbReference type="InterPro" id="IPR014710">
    <property type="entry name" value="RmlC-like_jellyroll"/>
</dbReference>
<feature type="compositionally biased region" description="Low complexity" evidence="3">
    <location>
        <begin position="797"/>
        <end position="807"/>
    </location>
</feature>
<keyword evidence="1" id="KW-0106">Calcium</keyword>
<dbReference type="InterPro" id="IPR050503">
    <property type="entry name" value="cAMP-dep_PK_reg_su-like"/>
</dbReference>
<evidence type="ECO:0000313" key="7">
    <source>
        <dbReference type="Proteomes" id="UP001214638"/>
    </source>
</evidence>
<dbReference type="InterPro" id="IPR011992">
    <property type="entry name" value="EF-hand-dom_pair"/>
</dbReference>
<dbReference type="Gene3D" id="1.10.238.10">
    <property type="entry name" value="EF-hand"/>
    <property type="match status" value="1"/>
</dbReference>
<dbReference type="PROSITE" id="PS50042">
    <property type="entry name" value="CNMP_BINDING_3"/>
    <property type="match status" value="3"/>
</dbReference>
<dbReference type="SMART" id="SM00054">
    <property type="entry name" value="EFh"/>
    <property type="match status" value="2"/>
</dbReference>
<name>A0AAD9PJA2_9APIC</name>
<evidence type="ECO:0000259" key="4">
    <source>
        <dbReference type="PROSITE" id="PS50042"/>
    </source>
</evidence>
<dbReference type="PANTHER" id="PTHR11635:SF152">
    <property type="entry name" value="CAMP-DEPENDENT PROTEIN KINASE TYPE I REGULATORY SUBUNIT-RELATED"/>
    <property type="match status" value="1"/>
</dbReference>
<dbReference type="GO" id="GO:0005952">
    <property type="term" value="C:cAMP-dependent protein kinase complex"/>
    <property type="evidence" value="ECO:0007669"/>
    <property type="project" value="InterPro"/>
</dbReference>
<reference evidence="6" key="1">
    <citation type="journal article" date="2023" name="Nat. Microbiol.">
        <title>Babesia duncani multi-omics identifies virulence factors and drug targets.</title>
        <authorList>
            <person name="Singh P."/>
            <person name="Lonardi S."/>
            <person name="Liang Q."/>
            <person name="Vydyam P."/>
            <person name="Khabirova E."/>
            <person name="Fang T."/>
            <person name="Gihaz S."/>
            <person name="Thekkiniath J."/>
            <person name="Munshi M."/>
            <person name="Abel S."/>
            <person name="Ciampossin L."/>
            <person name="Batugedara G."/>
            <person name="Gupta M."/>
            <person name="Lu X.M."/>
            <person name="Lenz T."/>
            <person name="Chakravarty S."/>
            <person name="Cornillot E."/>
            <person name="Hu Y."/>
            <person name="Ma W."/>
            <person name="Gonzalez L.M."/>
            <person name="Sanchez S."/>
            <person name="Estrada K."/>
            <person name="Sanchez-Flores A."/>
            <person name="Montero E."/>
            <person name="Harb O.S."/>
            <person name="Le Roch K.G."/>
            <person name="Mamoun C.B."/>
        </authorList>
    </citation>
    <scope>NUCLEOTIDE SEQUENCE</scope>
    <source>
        <strain evidence="6">WA1</strain>
    </source>
</reference>
<sequence length="1371" mass="152607">MSCSWKHKITEMAATMDSHLTELISLTKNLSCVQDTDYIHYKHNQDKRIAKEALHLLKLAKLRIDGDRTRLKMYMEKNAQLERLLEKVKSKNNMVTNVSPITNVESQCNTLVSPIPLSHTRGYDDTEKTRQILKECANAIQQEPWVYLDNNDPEAMDHYKKPLEIGNIKLQSTTRKRLIQLYSEMLQIINAERALQKKSISQSVETQTVVTKIDSTQIIKDTKLEDYKIINKDTSKSLEPIPCKLDSKVILSLHSTIKSSISSLGQDSIMLSDLSRMDQISRESSNASQVIQSAPISNGISVESIFSQEKAQSSRASIVSDLSPRVYSKESPIPESLTRQETINQDVVPETDKLDSKSINVGQFSLDSAEALELDQCKSFNRKPCIDGLKESNAQTVGDSISSESNRHVNEQKIVLDMELMLLLERVPVLNSLPPERLKSLSRYFSYRTYLPNSAIIIAGEEPMYFYILASGTVSVFLFDGVGNPNKLVRQYKNADYFGEMSLINNSTCSAYIIADCHVAVQAMEAKDFRALLQDLFPAFISHGKMEYKQPKKTSERQYILASTVLDGILKFLKSLPVISALENLEDIANELVYEKYNDKQVAQRVDKRHGFFIIYKGKMSVQAKRGDLVIDVATLGPTMFIGGFDFKDENIKEALGNTSLVAEGETILLSLDPAKVQEMIADAQDDLIEYMEQYYRGQMQKVKLNGMPLGQFSSRESAHSASIDGASSSRESARLASIDGASEGVGFNGPSSIESIDEEPPLDDGNSEQSSGPTSTASSETSQLSCAASHGEMQDSTSSSTISSSSPRELTLQHTSSIHESIGDSSSDTCLEESEGFGENVQEDLFDSDLSDSLDSIEEESILASARSTLSEMCKDLFFATLKNKYTSLGAAFVALDTNGSGTIDLEEFVNFIQGLGIGAIDIGELPLLFDILKDPSSGSITIQSFFIASEELIKTPGEFYLRLVDIYRSCRVPFENHFGPLGKNTTCSRSDFLIIASKIGIEEPEALEIFKACDVCSNEYVTVMTLLKLMRGDWGIDEAIEYETRTASTLSQFMGYLNPDDDLALFKREFSSKNMAIGDFFDPGDDVSLINAEYEEFDQVVKNLEHVEEIACALGSCPEFKILSQPQRLYMASFFTIDTYRNHKLVEQGQDMYPLVIVLDKSVESSYSNIVYTSEPISTFAISVCNAQDFCNEQASGVTLQVNETATVGLLSRQVYSEFIAPMFKARIKKVELLVKFLSNFKALQELKSEQIATISNACVIREYKMHETIYKRGDTGTYCYIIFNGSLVLVKPNSTRVIQRFGVLPSLVLETRLESTAVANSSMLILLTWHAKDFGIFKDCLDLLRQACNAPSTATAQACRRVSFAIKD</sequence>
<dbReference type="KEGG" id="bdw:94337565"/>
<dbReference type="InterPro" id="IPR002048">
    <property type="entry name" value="EF_hand_dom"/>
</dbReference>
<evidence type="ECO:0000256" key="2">
    <source>
        <dbReference type="SAM" id="Coils"/>
    </source>
</evidence>
<dbReference type="Gene3D" id="2.60.120.10">
    <property type="entry name" value="Jelly Rolls"/>
    <property type="match status" value="3"/>
</dbReference>
<feature type="compositionally biased region" description="Acidic residues" evidence="3">
    <location>
        <begin position="756"/>
        <end position="767"/>
    </location>
</feature>
<feature type="domain" description="Cyclic nucleotide-binding" evidence="4">
    <location>
        <begin position="429"/>
        <end position="533"/>
    </location>
</feature>
<dbReference type="InterPro" id="IPR018490">
    <property type="entry name" value="cNMP-bd_dom_sf"/>
</dbReference>
<dbReference type="CDD" id="cd00038">
    <property type="entry name" value="CAP_ED"/>
    <property type="match status" value="2"/>
</dbReference>
<dbReference type="Pfam" id="PF00027">
    <property type="entry name" value="cNMP_binding"/>
    <property type="match status" value="1"/>
</dbReference>
<feature type="compositionally biased region" description="Low complexity" evidence="3">
    <location>
        <begin position="817"/>
        <end position="829"/>
    </location>
</feature>
<organism evidence="6 7">
    <name type="scientific">Babesia duncani</name>
    <dbReference type="NCBI Taxonomy" id="323732"/>
    <lineage>
        <taxon>Eukaryota</taxon>
        <taxon>Sar</taxon>
        <taxon>Alveolata</taxon>
        <taxon>Apicomplexa</taxon>
        <taxon>Aconoidasida</taxon>
        <taxon>Piroplasmida</taxon>
        <taxon>Babesiidae</taxon>
        <taxon>Babesia</taxon>
    </lineage>
</organism>
<dbReference type="RefSeq" id="XP_067802434.1">
    <property type="nucleotide sequence ID" value="XM_067948283.1"/>
</dbReference>